<keyword evidence="5" id="KW-0460">Magnesium</keyword>
<dbReference type="InterPro" id="IPR001279">
    <property type="entry name" value="Metallo-B-lactamas"/>
</dbReference>
<dbReference type="Pfam" id="PF00753">
    <property type="entry name" value="Lactamase_B"/>
    <property type="match status" value="1"/>
</dbReference>
<evidence type="ECO:0000256" key="2">
    <source>
        <dbReference type="ARBA" id="ARBA00001946"/>
    </source>
</evidence>
<dbReference type="AlphaFoldDB" id="A0A0F9NRV2"/>
<comment type="cofactor">
    <cofactor evidence="1">
        <name>Mn(2+)</name>
        <dbReference type="ChEBI" id="CHEBI:29035"/>
    </cofactor>
</comment>
<accession>A0A0F9NRV2</accession>
<dbReference type="Pfam" id="PF17778">
    <property type="entry name" value="WHD_BLACT"/>
    <property type="match status" value="1"/>
</dbReference>
<keyword evidence="3" id="KW-0479">Metal-binding</keyword>
<evidence type="ECO:0000259" key="7">
    <source>
        <dbReference type="PROSITE" id="PS51462"/>
    </source>
</evidence>
<keyword evidence="6" id="KW-0464">Manganese</keyword>
<dbReference type="SMART" id="SM00849">
    <property type="entry name" value="Lactamase_B"/>
    <property type="match status" value="1"/>
</dbReference>
<dbReference type="Gene3D" id="3.60.15.10">
    <property type="entry name" value="Ribonuclease Z/Hydroxyacylglutathione hydrolase-like"/>
    <property type="match status" value="1"/>
</dbReference>
<dbReference type="SUPFAM" id="SSF56281">
    <property type="entry name" value="Metallo-hydrolase/oxidoreductase"/>
    <property type="match status" value="1"/>
</dbReference>
<dbReference type="SUPFAM" id="SSF55811">
    <property type="entry name" value="Nudix"/>
    <property type="match status" value="1"/>
</dbReference>
<dbReference type="CDD" id="cd18870">
    <property type="entry name" value="NUDIX_AcylCoAdiphos_Nudt19"/>
    <property type="match status" value="1"/>
</dbReference>
<dbReference type="InterPro" id="IPR000086">
    <property type="entry name" value="NUDIX_hydrolase_dom"/>
</dbReference>
<protein>
    <recommendedName>
        <fullName evidence="7">Nudix hydrolase domain-containing protein</fullName>
    </recommendedName>
</protein>
<feature type="domain" description="Nudix hydrolase" evidence="7">
    <location>
        <begin position="8"/>
        <end position="219"/>
    </location>
</feature>
<dbReference type="GO" id="GO:0016818">
    <property type="term" value="F:hydrolase activity, acting on acid anhydrides, in phosphorus-containing anhydrides"/>
    <property type="evidence" value="ECO:0007669"/>
    <property type="project" value="InterPro"/>
</dbReference>
<evidence type="ECO:0000256" key="1">
    <source>
        <dbReference type="ARBA" id="ARBA00001936"/>
    </source>
</evidence>
<dbReference type="InterPro" id="IPR039121">
    <property type="entry name" value="NUDT19"/>
</dbReference>
<evidence type="ECO:0000256" key="4">
    <source>
        <dbReference type="ARBA" id="ARBA00022801"/>
    </source>
</evidence>
<dbReference type="GO" id="GO:0046872">
    <property type="term" value="F:metal ion binding"/>
    <property type="evidence" value="ECO:0007669"/>
    <property type="project" value="UniProtKB-KW"/>
</dbReference>
<comment type="cofactor">
    <cofactor evidence="2">
        <name>Mg(2+)</name>
        <dbReference type="ChEBI" id="CHEBI:18420"/>
    </cofactor>
</comment>
<reference evidence="8" key="1">
    <citation type="journal article" date="2015" name="Nature">
        <title>Complex archaea that bridge the gap between prokaryotes and eukaryotes.</title>
        <authorList>
            <person name="Spang A."/>
            <person name="Saw J.H."/>
            <person name="Jorgensen S.L."/>
            <person name="Zaremba-Niedzwiedzka K."/>
            <person name="Martijn J."/>
            <person name="Lind A.E."/>
            <person name="van Eijk R."/>
            <person name="Schleper C."/>
            <person name="Guy L."/>
            <person name="Ettema T.J."/>
        </authorList>
    </citation>
    <scope>NUCLEOTIDE SEQUENCE</scope>
</reference>
<dbReference type="CDD" id="cd16278">
    <property type="entry name" value="metallo-hydrolase-like_MBL-fold"/>
    <property type="match status" value="1"/>
</dbReference>
<keyword evidence="4" id="KW-0378">Hydrolase</keyword>
<organism evidence="8">
    <name type="scientific">marine sediment metagenome</name>
    <dbReference type="NCBI Taxonomy" id="412755"/>
    <lineage>
        <taxon>unclassified sequences</taxon>
        <taxon>metagenomes</taxon>
        <taxon>ecological metagenomes</taxon>
    </lineage>
</organism>
<dbReference type="InterPro" id="IPR036388">
    <property type="entry name" value="WH-like_DNA-bd_sf"/>
</dbReference>
<evidence type="ECO:0000313" key="8">
    <source>
        <dbReference type="EMBL" id="KKN22215.1"/>
    </source>
</evidence>
<dbReference type="InterPro" id="IPR036866">
    <property type="entry name" value="RibonucZ/Hydroxyglut_hydro"/>
</dbReference>
<sequence>MNNDPSMAIRPAATLALVRDAFADSDRSDKSGAGIEILLLQRTWDAVFLPGYYVFPGGAVDQEDARGRPHAAGPQDTEISHTMSLGEGGTDYMLAAVRECFEEAGVLIAVDADRRAVNADHAVHGDRKAVFSGALPLAELCQRHTLTIPLDRLAYLSHWVTPPGAPRRFDTRFFVTTAPENQPVSPDGEETIHHLWVSPAKALEAHRAGQLLMTLPTIRTLRVLRDFDTTETLMRYAWANPPEPYPSQPWPALKRGQPVVLEPGAPAYDEAAKLDPEGEGTTVSDIIPGDAVEVAAGVIRLTAPNPGMMTGPGTNTYILGHKRFTVLDPGPDIDKHIERIMAVTGGQIESVIVTHTHLDHSPATRALKEKTGCRVYGRPAPAGASQDQTFTPDEQPEHGALIKTDAGTLKALHTPGHASNHQCYLLTNQALLFSGDHVMQGSTVVINPPDGDMKAYLESLYDLLAEPVRYIAPAHGFLMSHPEAVIDYLITHRLAREHKISRALGELSPVALKDLTGKAYDDVPAEIHGVAARSALAHLLKLEADGRATQKDGLWQATPTT</sequence>
<dbReference type="PROSITE" id="PS51462">
    <property type="entry name" value="NUDIX"/>
    <property type="match status" value="1"/>
</dbReference>
<dbReference type="Gene3D" id="1.10.10.10">
    <property type="entry name" value="Winged helix-like DNA-binding domain superfamily/Winged helix DNA-binding domain"/>
    <property type="match status" value="1"/>
</dbReference>
<evidence type="ECO:0000256" key="5">
    <source>
        <dbReference type="ARBA" id="ARBA00022842"/>
    </source>
</evidence>
<gene>
    <name evidence="8" type="ORF">LCGC14_0917550</name>
</gene>
<comment type="caution">
    <text evidence="8">The sequence shown here is derived from an EMBL/GenBank/DDBJ whole genome shotgun (WGS) entry which is preliminary data.</text>
</comment>
<dbReference type="PANTHER" id="PTHR12318:SF0">
    <property type="entry name" value="ACYL-COENZYME A DIPHOSPHATASE NUDT19"/>
    <property type="match status" value="1"/>
</dbReference>
<name>A0A0F9NRV2_9ZZZZ</name>
<evidence type="ECO:0000256" key="6">
    <source>
        <dbReference type="ARBA" id="ARBA00023211"/>
    </source>
</evidence>
<proteinExistence type="predicted"/>
<dbReference type="InterPro" id="IPR015797">
    <property type="entry name" value="NUDIX_hydrolase-like_dom_sf"/>
</dbReference>
<dbReference type="PANTHER" id="PTHR12318">
    <property type="entry name" value="TESTOSTERONE-REGULATED PROTEIN RP2"/>
    <property type="match status" value="1"/>
</dbReference>
<dbReference type="InterPro" id="IPR041516">
    <property type="entry name" value="LACTB2_WH"/>
</dbReference>
<evidence type="ECO:0000256" key="3">
    <source>
        <dbReference type="ARBA" id="ARBA00022723"/>
    </source>
</evidence>
<dbReference type="Gene3D" id="3.90.79.10">
    <property type="entry name" value="Nucleoside Triphosphate Pyrophosphohydrolase"/>
    <property type="match status" value="1"/>
</dbReference>
<dbReference type="EMBL" id="LAZR01003082">
    <property type="protein sequence ID" value="KKN22215.1"/>
    <property type="molecule type" value="Genomic_DNA"/>
</dbReference>